<dbReference type="Proteomes" id="UP000479756">
    <property type="component" value="Unassembled WGS sequence"/>
</dbReference>
<dbReference type="Pfam" id="PF00296">
    <property type="entry name" value="Bac_luciferase"/>
    <property type="match status" value="1"/>
</dbReference>
<keyword evidence="1 6" id="KW-0285">Flavoprotein</keyword>
<dbReference type="GO" id="GO:0016705">
    <property type="term" value="F:oxidoreductase activity, acting on paired donors, with incorporation or reduction of molecular oxygen"/>
    <property type="evidence" value="ECO:0007669"/>
    <property type="project" value="InterPro"/>
</dbReference>
<feature type="binding site" evidence="6">
    <location>
        <position position="56"/>
    </location>
    <ligand>
        <name>FMN</name>
        <dbReference type="ChEBI" id="CHEBI:58210"/>
    </ligand>
</feature>
<proteinExistence type="inferred from homology"/>
<feature type="binding site" evidence="6">
    <location>
        <position position="100"/>
    </location>
    <ligand>
        <name>FMN</name>
        <dbReference type="ChEBI" id="CHEBI:58210"/>
    </ligand>
</feature>
<dbReference type="PANTHER" id="PTHR30011:SF16">
    <property type="entry name" value="C2H2 FINGER DOMAIN TRANSCRIPTION FACTOR (EUROFUNG)-RELATED"/>
    <property type="match status" value="1"/>
</dbReference>
<evidence type="ECO:0000313" key="9">
    <source>
        <dbReference type="Proteomes" id="UP000479756"/>
    </source>
</evidence>
<keyword evidence="3" id="KW-0560">Oxidoreductase</keyword>
<dbReference type="GO" id="GO:0004497">
    <property type="term" value="F:monooxygenase activity"/>
    <property type="evidence" value="ECO:0007669"/>
    <property type="project" value="UniProtKB-KW"/>
</dbReference>
<name>A0A7C9PMH5_9MICO</name>
<feature type="domain" description="Luciferase-like" evidence="7">
    <location>
        <begin position="34"/>
        <end position="383"/>
    </location>
</feature>
<dbReference type="InterPro" id="IPR036661">
    <property type="entry name" value="Luciferase-like_sf"/>
</dbReference>
<evidence type="ECO:0000256" key="5">
    <source>
        <dbReference type="ARBA" id="ARBA00033748"/>
    </source>
</evidence>
<dbReference type="InterPro" id="IPR051260">
    <property type="entry name" value="Diverse_substr_monoxygenases"/>
</dbReference>
<evidence type="ECO:0000259" key="7">
    <source>
        <dbReference type="Pfam" id="PF00296"/>
    </source>
</evidence>
<reference evidence="8 9" key="1">
    <citation type="journal article" date="2014" name="Int. J. Syst. Evol. Microbiol.">
        <title>Description of Galbitalea soli gen. nov., sp. nov., and Frondihabitans sucicola sp. nov.</title>
        <authorList>
            <person name="Kim S.J."/>
            <person name="Lim J.M."/>
            <person name="Ahn J.H."/>
            <person name="Weon H.Y."/>
            <person name="Hamada M."/>
            <person name="Suzuki K."/>
            <person name="Ahn T.Y."/>
            <person name="Kwon S.W."/>
        </authorList>
    </citation>
    <scope>NUCLEOTIDE SEQUENCE [LARGE SCALE GENOMIC DNA]</scope>
    <source>
        <strain evidence="8 9">NBRC 108727</strain>
    </source>
</reference>
<gene>
    <name evidence="8" type="ORF">G3T37_05420</name>
</gene>
<evidence type="ECO:0000256" key="4">
    <source>
        <dbReference type="ARBA" id="ARBA00023033"/>
    </source>
</evidence>
<dbReference type="EMBL" id="JAAGWZ010000001">
    <property type="protein sequence ID" value="NEM90791.1"/>
    <property type="molecule type" value="Genomic_DNA"/>
</dbReference>
<dbReference type="Gene3D" id="3.20.20.30">
    <property type="entry name" value="Luciferase-like domain"/>
    <property type="match status" value="1"/>
</dbReference>
<evidence type="ECO:0000256" key="2">
    <source>
        <dbReference type="ARBA" id="ARBA00022643"/>
    </source>
</evidence>
<dbReference type="PIRSF" id="PIRSF000337">
    <property type="entry name" value="NTA_MOA"/>
    <property type="match status" value="1"/>
</dbReference>
<feature type="binding site" evidence="6">
    <location>
        <position position="151"/>
    </location>
    <ligand>
        <name>FMN</name>
        <dbReference type="ChEBI" id="CHEBI:58210"/>
    </ligand>
</feature>
<accession>A0A7C9PMH5</accession>
<evidence type="ECO:0000256" key="6">
    <source>
        <dbReference type="PIRSR" id="PIRSR000337-1"/>
    </source>
</evidence>
<dbReference type="InterPro" id="IPR011251">
    <property type="entry name" value="Luciferase-like_dom"/>
</dbReference>
<protein>
    <submittedName>
        <fullName evidence="8">LLM class flavin-dependent oxidoreductase</fullName>
    </submittedName>
</protein>
<keyword evidence="4" id="KW-0503">Monooxygenase</keyword>
<feature type="binding site" evidence="6">
    <location>
        <position position="147"/>
    </location>
    <ligand>
        <name>FMN</name>
        <dbReference type="ChEBI" id="CHEBI:58210"/>
    </ligand>
</feature>
<evidence type="ECO:0000256" key="3">
    <source>
        <dbReference type="ARBA" id="ARBA00023002"/>
    </source>
</evidence>
<feature type="binding site" evidence="6">
    <location>
        <position position="222"/>
    </location>
    <ligand>
        <name>FMN</name>
        <dbReference type="ChEBI" id="CHEBI:58210"/>
    </ligand>
</feature>
<evidence type="ECO:0000256" key="1">
    <source>
        <dbReference type="ARBA" id="ARBA00022630"/>
    </source>
</evidence>
<evidence type="ECO:0000313" key="8">
    <source>
        <dbReference type="EMBL" id="NEM90791.1"/>
    </source>
</evidence>
<comment type="caution">
    <text evidence="8">The sequence shown here is derived from an EMBL/GenBank/DDBJ whole genome shotgun (WGS) entry which is preliminary data.</text>
</comment>
<organism evidence="8 9">
    <name type="scientific">Galbitalea soli</name>
    <dbReference type="NCBI Taxonomy" id="1268042"/>
    <lineage>
        <taxon>Bacteria</taxon>
        <taxon>Bacillati</taxon>
        <taxon>Actinomycetota</taxon>
        <taxon>Actinomycetes</taxon>
        <taxon>Micrococcales</taxon>
        <taxon>Microbacteriaceae</taxon>
        <taxon>Galbitalea</taxon>
    </lineage>
</organism>
<dbReference type="RefSeq" id="WP_163472400.1">
    <property type="nucleotide sequence ID" value="NZ_JAAGWZ010000001.1"/>
</dbReference>
<sequence length="439" mass="48360">MARLQHFGWFFARGFGPQGWGRPDYAWDYRWQEPRLYQQSVRELEQAGLDLLIIEDALSLGSPETLDLRVRRAYGGPKHDPLMLTPYLFEATSHLGIAPTVNAGAYPPYLAARQFASLQHLSGHRFGINVVTDVKSARHFGLEELGHDAAYDRAEEWLSVIRELWHSWDDGALVADAETGHYADASRIRAVHHEGEYFRLDGPLNAIPFAEGDPFIVSPGGSGRGLGFAGGNSDVQLALAPLSPGAVRDYRATIHEAAIARGRSPRDIKVLFVFAPEIAASEEEVDRIVAASQHPGDEVLLRILEGQSSDLETDLTTLDLDRPLDPSIFGQHVSRGTIRGLLGGSEDFSSQTLRQIAERKARKGRIADGSGFVGTVEQVADFIELLGEEADNDGFIFSGDLHPVTLHRTLDQLVPVLRRRGVLRREYGTGGARANILDF</sequence>
<dbReference type="SUPFAM" id="SSF51679">
    <property type="entry name" value="Bacterial luciferase-like"/>
    <property type="match status" value="1"/>
</dbReference>
<keyword evidence="9" id="KW-1185">Reference proteome</keyword>
<dbReference type="AlphaFoldDB" id="A0A7C9PMH5"/>
<keyword evidence="2 6" id="KW-0288">FMN</keyword>
<dbReference type="PANTHER" id="PTHR30011">
    <property type="entry name" value="ALKANESULFONATE MONOOXYGENASE-RELATED"/>
    <property type="match status" value="1"/>
</dbReference>
<comment type="similarity">
    <text evidence="5">Belongs to the NtaA/SnaA/DszA monooxygenase family.</text>
</comment>
<dbReference type="InterPro" id="IPR016215">
    <property type="entry name" value="NTA_MOA"/>
</dbReference>